<accession>A0A4S4KDT2</accession>
<organism evidence="2 3">
    <name type="scientific">Hermanssonia centrifuga</name>
    <dbReference type="NCBI Taxonomy" id="98765"/>
    <lineage>
        <taxon>Eukaryota</taxon>
        <taxon>Fungi</taxon>
        <taxon>Dikarya</taxon>
        <taxon>Basidiomycota</taxon>
        <taxon>Agaricomycotina</taxon>
        <taxon>Agaricomycetes</taxon>
        <taxon>Polyporales</taxon>
        <taxon>Meruliaceae</taxon>
        <taxon>Hermanssonia</taxon>
    </lineage>
</organism>
<feature type="domain" description="Protein kinase" evidence="1">
    <location>
        <begin position="13"/>
        <end position="312"/>
    </location>
</feature>
<dbReference type="InterPro" id="IPR000719">
    <property type="entry name" value="Prot_kinase_dom"/>
</dbReference>
<evidence type="ECO:0000313" key="2">
    <source>
        <dbReference type="EMBL" id="THG96156.1"/>
    </source>
</evidence>
<dbReference type="GO" id="GO:0004674">
    <property type="term" value="F:protein serine/threonine kinase activity"/>
    <property type="evidence" value="ECO:0007669"/>
    <property type="project" value="TreeGrafter"/>
</dbReference>
<gene>
    <name evidence="2" type="ORF">EW026_g5632</name>
</gene>
<dbReference type="Proteomes" id="UP000309038">
    <property type="component" value="Unassembled WGS sequence"/>
</dbReference>
<dbReference type="Gene3D" id="1.10.510.10">
    <property type="entry name" value="Transferase(Phosphotransferase) domain 1"/>
    <property type="match status" value="1"/>
</dbReference>
<dbReference type="PROSITE" id="PS50011">
    <property type="entry name" value="PROTEIN_KINASE_DOM"/>
    <property type="match status" value="1"/>
</dbReference>
<dbReference type="AlphaFoldDB" id="A0A4S4KDT2"/>
<protein>
    <recommendedName>
        <fullName evidence="1">Protein kinase domain-containing protein</fullName>
    </recommendedName>
</protein>
<evidence type="ECO:0000313" key="3">
    <source>
        <dbReference type="Proteomes" id="UP000309038"/>
    </source>
</evidence>
<dbReference type="GO" id="GO:0005634">
    <property type="term" value="C:nucleus"/>
    <property type="evidence" value="ECO:0007669"/>
    <property type="project" value="TreeGrafter"/>
</dbReference>
<comment type="caution">
    <text evidence="2">The sequence shown here is derived from an EMBL/GenBank/DDBJ whole genome shotgun (WGS) entry which is preliminary data.</text>
</comment>
<proteinExistence type="predicted"/>
<dbReference type="InterPro" id="IPR011009">
    <property type="entry name" value="Kinase-like_dom_sf"/>
</dbReference>
<evidence type="ECO:0000259" key="1">
    <source>
        <dbReference type="PROSITE" id="PS50011"/>
    </source>
</evidence>
<dbReference type="SUPFAM" id="SSF56112">
    <property type="entry name" value="Protein kinase-like (PK-like)"/>
    <property type="match status" value="1"/>
</dbReference>
<dbReference type="GO" id="GO:0044773">
    <property type="term" value="P:mitotic DNA damage checkpoint signaling"/>
    <property type="evidence" value="ECO:0007669"/>
    <property type="project" value="TreeGrafter"/>
</dbReference>
<dbReference type="EMBL" id="SGPJ01000257">
    <property type="protein sequence ID" value="THG96156.1"/>
    <property type="molecule type" value="Genomic_DNA"/>
</dbReference>
<reference evidence="2 3" key="1">
    <citation type="submission" date="2019-02" db="EMBL/GenBank/DDBJ databases">
        <title>Genome sequencing of the rare red list fungi Phlebia centrifuga.</title>
        <authorList>
            <person name="Buettner E."/>
            <person name="Kellner H."/>
        </authorList>
    </citation>
    <scope>NUCLEOTIDE SEQUENCE [LARGE SCALE GENOMIC DNA]</scope>
    <source>
        <strain evidence="2 3">DSM 108282</strain>
    </source>
</reference>
<dbReference type="PANTHER" id="PTHR44167">
    <property type="entry name" value="OVARIAN-SPECIFIC SERINE/THREONINE-PROTEIN KINASE LOK-RELATED"/>
    <property type="match status" value="1"/>
</dbReference>
<dbReference type="PANTHER" id="PTHR44167:SF30">
    <property type="entry name" value="PHOSPHORYLASE KINASE"/>
    <property type="match status" value="1"/>
</dbReference>
<name>A0A4S4KDT2_9APHY</name>
<dbReference type="SMART" id="SM00220">
    <property type="entry name" value="S_TKc"/>
    <property type="match status" value="1"/>
</dbReference>
<dbReference type="GO" id="GO:0005524">
    <property type="term" value="F:ATP binding"/>
    <property type="evidence" value="ECO:0007669"/>
    <property type="project" value="InterPro"/>
</dbReference>
<sequence length="312" mass="34414">MPTLKNTSGLMQLQTPSMNGHTSSAVVWRDRILFLESKGYVLELKYQPSSSPTPLEDDNMVQAVCKRDNTTVVIKAAHLGSRELAIVKHFSKDGLNSDPHNCLPVLDILQDPLDATMFLIVTPAVRPFAGSDLRTVADAVQFVEQTLQGLSFLHANGFAHRACAVENIVVGLNYHPRHTVNWAGLGEASYMPDSQIKYYFDGFSFTPWPKQGESTPTVEYQAPEVSESIVHDPSKVDMFDLGNIFYDLIEQHHSLRILEPLAVFPPSLDGEFGGDYDRGMNHFGCGSIGNVCLWVASVRIKFTTGCTILGIA</sequence>
<keyword evidence="3" id="KW-1185">Reference proteome</keyword>